<dbReference type="GO" id="GO:0005743">
    <property type="term" value="C:mitochondrial inner membrane"/>
    <property type="evidence" value="ECO:0007669"/>
    <property type="project" value="UniProtKB-SubCell"/>
</dbReference>
<accession>A0AAD6Q690</accession>
<evidence type="ECO:0000256" key="11">
    <source>
        <dbReference type="SAM" id="MobiDB-lite"/>
    </source>
</evidence>
<feature type="compositionally biased region" description="Basic residues" evidence="11">
    <location>
        <begin position="1"/>
        <end position="20"/>
    </location>
</feature>
<comment type="caution">
    <text evidence="14">The sequence shown here is derived from an EMBL/GenBank/DDBJ whole genome shotgun (WGS) entry which is preliminary data.</text>
</comment>
<keyword evidence="14" id="KW-0689">Ribosomal protein</keyword>
<feature type="region of interest" description="Disordered" evidence="11">
    <location>
        <begin position="1"/>
        <end position="24"/>
    </location>
</feature>
<evidence type="ECO:0000256" key="1">
    <source>
        <dbReference type="ARBA" id="ARBA00002200"/>
    </source>
</evidence>
<dbReference type="GO" id="GO:0005730">
    <property type="term" value="C:nucleolus"/>
    <property type="evidence" value="ECO:0007669"/>
    <property type="project" value="UniProtKB-SubCell"/>
</dbReference>
<evidence type="ECO:0000256" key="6">
    <source>
        <dbReference type="ARBA" id="ARBA00022792"/>
    </source>
</evidence>
<dbReference type="Gene3D" id="3.30.70.1730">
    <property type="match status" value="1"/>
</dbReference>
<evidence type="ECO:0000259" key="13">
    <source>
        <dbReference type="Pfam" id="PF17777"/>
    </source>
</evidence>
<evidence type="ECO:0000256" key="12">
    <source>
        <dbReference type="SAM" id="Phobius"/>
    </source>
</evidence>
<dbReference type="Proteomes" id="UP001164929">
    <property type="component" value="Chromosome 11"/>
</dbReference>
<dbReference type="InterPro" id="IPR051742">
    <property type="entry name" value="Ribosome_Assembly_uL10"/>
</dbReference>
<dbReference type="GO" id="GO:0003723">
    <property type="term" value="F:RNA binding"/>
    <property type="evidence" value="ECO:0007669"/>
    <property type="project" value="TreeGrafter"/>
</dbReference>
<evidence type="ECO:0000256" key="5">
    <source>
        <dbReference type="ARBA" id="ARBA00022490"/>
    </source>
</evidence>
<keyword evidence="6" id="KW-0999">Mitochondrion inner membrane</keyword>
<dbReference type="Pfam" id="PF00466">
    <property type="entry name" value="Ribosomal_L10"/>
    <property type="match status" value="1"/>
</dbReference>
<dbReference type="CDD" id="cd05796">
    <property type="entry name" value="Ribosomal_P0_like"/>
    <property type="match status" value="1"/>
</dbReference>
<dbReference type="InterPro" id="IPR043164">
    <property type="entry name" value="Ribosomal_uL10-like_insert_sf"/>
</dbReference>
<dbReference type="PANTHER" id="PTHR45841">
    <property type="entry name" value="MRNA TURNOVER PROTEIN 4 MRTO4"/>
    <property type="match status" value="1"/>
</dbReference>
<dbReference type="GO" id="GO:0005840">
    <property type="term" value="C:ribosome"/>
    <property type="evidence" value="ECO:0007669"/>
    <property type="project" value="UniProtKB-KW"/>
</dbReference>
<keyword evidence="12" id="KW-1133">Transmembrane helix</keyword>
<evidence type="ECO:0000256" key="10">
    <source>
        <dbReference type="RuleBase" id="RU364039"/>
    </source>
</evidence>
<evidence type="ECO:0000256" key="3">
    <source>
        <dbReference type="ARBA" id="ARBA00004273"/>
    </source>
</evidence>
<dbReference type="GO" id="GO:0006364">
    <property type="term" value="P:rRNA processing"/>
    <property type="evidence" value="ECO:0007669"/>
    <property type="project" value="TreeGrafter"/>
</dbReference>
<dbReference type="InterPro" id="IPR040637">
    <property type="entry name" value="Ribosomal_uL10-like_insert"/>
</dbReference>
<dbReference type="InterPro" id="IPR039297">
    <property type="entry name" value="COX7a"/>
</dbReference>
<comment type="function">
    <text evidence="2 10">Component of the ribosome assembly machinery. Nuclear paralog of the ribosomal protein P0, it binds pre-60S subunits at an early stage of assembly in the nucleolus, and is replaced by P0 in cytoplasmic pre-60S subunits and mature 80S ribosomes.</text>
</comment>
<proteinExistence type="inferred from homology"/>
<comment type="similarity">
    <text evidence="4 10">Belongs to the universal ribosomal protein uL10 family.</text>
</comment>
<evidence type="ECO:0000256" key="9">
    <source>
        <dbReference type="ARBA" id="ARBA00023242"/>
    </source>
</evidence>
<feature type="transmembrane region" description="Helical" evidence="12">
    <location>
        <begin position="266"/>
        <end position="284"/>
    </location>
</feature>
<dbReference type="Pfam" id="PF17777">
    <property type="entry name" value="RL10P_insert"/>
    <property type="match status" value="1"/>
</dbReference>
<evidence type="ECO:0000313" key="15">
    <source>
        <dbReference type="Proteomes" id="UP001164929"/>
    </source>
</evidence>
<dbReference type="GO" id="GO:0030687">
    <property type="term" value="C:preribosome, large subunit precursor"/>
    <property type="evidence" value="ECO:0007669"/>
    <property type="project" value="TreeGrafter"/>
</dbReference>
<comment type="subcellular location">
    <subcellularLocation>
        <location evidence="10">Cytoplasm</location>
    </subcellularLocation>
    <subcellularLocation>
        <location evidence="10">Nucleus</location>
        <location evidence="10">Nucleolus</location>
    </subcellularLocation>
    <subcellularLocation>
        <location evidence="3">Mitochondrion inner membrane</location>
    </subcellularLocation>
</comment>
<evidence type="ECO:0000256" key="4">
    <source>
        <dbReference type="ARBA" id="ARBA00008889"/>
    </source>
</evidence>
<evidence type="ECO:0000313" key="14">
    <source>
        <dbReference type="EMBL" id="KAJ6980437.1"/>
    </source>
</evidence>
<dbReference type="InterPro" id="IPR043141">
    <property type="entry name" value="Ribosomal_uL10-like_sf"/>
</dbReference>
<sequence>MPKSKRNRPVTLSKTKKKGREHKESIVNSIRDAVEKYNSIYVFSFENMRNLKFKEFREQHKLTSRFFLGSNKVMQVSLGRSAADEIRPGLHKVSKLVCGDSGLFLTNLSREEVERLFNEYEEYDFARTGTSATQTVELKEGPLEQFTHEMEPFLRKQGMPVRLNKGVIELVSNFVVCEEGKPLSPESSRILRLLGTKMATFRLHLICRWSPEDFELYREGLDESDFKVIQEEDPFFIQFSTDKLLWSLSQHPNPNQTFLSSIHQVWYIRIWIIGFDYGLMMMTIEEPFRPREKLLEKQRYFQSIHKHTYLKGPLDKITSVAIPLAFAGTTLYLIGRGIYNMSHGIGKKE</sequence>
<dbReference type="EMBL" id="JAQIZT010000011">
    <property type="protein sequence ID" value="KAJ6980437.1"/>
    <property type="molecule type" value="Genomic_DNA"/>
</dbReference>
<comment type="function">
    <text evidence="1">Ribosomal protein P0 is the functional equivalent of E.coli protein L10.</text>
</comment>
<dbReference type="FunFam" id="3.90.105.20:FF:000004">
    <property type="entry name" value="Ribosome assembly factor mrt4"/>
    <property type="match status" value="1"/>
</dbReference>
<dbReference type="GO" id="GO:0000956">
    <property type="term" value="P:nuclear-transcribed mRNA catabolic process"/>
    <property type="evidence" value="ECO:0007669"/>
    <property type="project" value="TreeGrafter"/>
</dbReference>
<dbReference type="PANTHER" id="PTHR45841:SF1">
    <property type="entry name" value="MRNA TURNOVER PROTEIN 4 HOMOLOG"/>
    <property type="match status" value="1"/>
</dbReference>
<name>A0AAD6Q690_9ROSI</name>
<dbReference type="FunFam" id="3.30.70.1730:FF:000005">
    <property type="entry name" value="Ribosome assembly factor mrt4"/>
    <property type="match status" value="1"/>
</dbReference>
<keyword evidence="15" id="KW-1185">Reference proteome</keyword>
<evidence type="ECO:0000256" key="2">
    <source>
        <dbReference type="ARBA" id="ARBA00004046"/>
    </source>
</evidence>
<feature type="transmembrane region" description="Helical" evidence="12">
    <location>
        <begin position="320"/>
        <end position="339"/>
    </location>
</feature>
<keyword evidence="14" id="KW-0687">Ribonucleoprotein</keyword>
<reference evidence="14" key="1">
    <citation type="journal article" date="2023" name="Mol. Ecol. Resour.">
        <title>Chromosome-level genome assembly of a triploid poplar Populus alba 'Berolinensis'.</title>
        <authorList>
            <person name="Chen S."/>
            <person name="Yu Y."/>
            <person name="Wang X."/>
            <person name="Wang S."/>
            <person name="Zhang T."/>
            <person name="Zhou Y."/>
            <person name="He R."/>
            <person name="Meng N."/>
            <person name="Wang Y."/>
            <person name="Liu W."/>
            <person name="Liu Z."/>
            <person name="Liu J."/>
            <person name="Guo Q."/>
            <person name="Huang H."/>
            <person name="Sederoff R.R."/>
            <person name="Wang G."/>
            <person name="Qu G."/>
            <person name="Chen S."/>
        </authorList>
    </citation>
    <scope>NUCLEOTIDE SEQUENCE</scope>
    <source>
        <strain evidence="14">SC-2020</strain>
    </source>
</reference>
<gene>
    <name evidence="14" type="ORF">NC653_028289</name>
</gene>
<keyword evidence="9 10" id="KW-0539">Nucleus</keyword>
<dbReference type="Gene3D" id="3.90.105.20">
    <property type="match status" value="1"/>
</dbReference>
<keyword evidence="10" id="KW-0690">Ribosome biogenesis</keyword>
<feature type="domain" description="Large ribosomal subunit protein uL10-like insertion" evidence="13">
    <location>
        <begin position="126"/>
        <end position="195"/>
    </location>
</feature>
<protein>
    <recommendedName>
        <fullName evidence="10">Ribosome assembly factor mrt4</fullName>
    </recommendedName>
</protein>
<dbReference type="Pfam" id="PF02238">
    <property type="entry name" value="COX7a"/>
    <property type="match status" value="1"/>
</dbReference>
<dbReference type="InterPro" id="IPR033867">
    <property type="entry name" value="Mrt4"/>
</dbReference>
<keyword evidence="12" id="KW-0812">Transmembrane</keyword>
<keyword evidence="8 12" id="KW-0472">Membrane</keyword>
<dbReference type="SUPFAM" id="SSF160369">
    <property type="entry name" value="Ribosomal protein L10-like"/>
    <property type="match status" value="1"/>
</dbReference>
<comment type="subunit">
    <text evidence="10">Associates with the pre-60S ribosomal particle.</text>
</comment>
<evidence type="ECO:0000256" key="7">
    <source>
        <dbReference type="ARBA" id="ARBA00023128"/>
    </source>
</evidence>
<keyword evidence="5 10" id="KW-0963">Cytoplasm</keyword>
<dbReference type="InterPro" id="IPR001790">
    <property type="entry name" value="Ribosomal_uL10"/>
</dbReference>
<dbReference type="GO" id="GO:0000027">
    <property type="term" value="P:ribosomal large subunit assembly"/>
    <property type="evidence" value="ECO:0007669"/>
    <property type="project" value="InterPro"/>
</dbReference>
<organism evidence="14 15">
    <name type="scientific">Populus alba x Populus x berolinensis</name>
    <dbReference type="NCBI Taxonomy" id="444605"/>
    <lineage>
        <taxon>Eukaryota</taxon>
        <taxon>Viridiplantae</taxon>
        <taxon>Streptophyta</taxon>
        <taxon>Embryophyta</taxon>
        <taxon>Tracheophyta</taxon>
        <taxon>Spermatophyta</taxon>
        <taxon>Magnoliopsida</taxon>
        <taxon>eudicotyledons</taxon>
        <taxon>Gunneridae</taxon>
        <taxon>Pentapetalae</taxon>
        <taxon>rosids</taxon>
        <taxon>fabids</taxon>
        <taxon>Malpighiales</taxon>
        <taxon>Salicaceae</taxon>
        <taxon>Saliceae</taxon>
        <taxon>Populus</taxon>
    </lineage>
</organism>
<evidence type="ECO:0000256" key="8">
    <source>
        <dbReference type="ARBA" id="ARBA00023136"/>
    </source>
</evidence>
<dbReference type="AlphaFoldDB" id="A0AAD6Q690"/>
<keyword evidence="7" id="KW-0496">Mitochondrion</keyword>